<evidence type="ECO:0000313" key="3">
    <source>
        <dbReference type="EMBL" id="MFF4775113.1"/>
    </source>
</evidence>
<dbReference type="InterPro" id="IPR011042">
    <property type="entry name" value="6-blade_b-propeller_TolB-like"/>
</dbReference>
<dbReference type="InterPro" id="IPR011041">
    <property type="entry name" value="Quinoprot_gluc/sorb_DH_b-prop"/>
</dbReference>
<dbReference type="Proteomes" id="UP001602119">
    <property type="component" value="Unassembled WGS sequence"/>
</dbReference>
<feature type="region of interest" description="Disordered" evidence="1">
    <location>
        <begin position="37"/>
        <end position="72"/>
    </location>
</feature>
<reference evidence="3 4" key="1">
    <citation type="submission" date="2024-10" db="EMBL/GenBank/DDBJ databases">
        <title>The Natural Products Discovery Center: Release of the First 8490 Sequenced Strains for Exploring Actinobacteria Biosynthetic Diversity.</title>
        <authorList>
            <person name="Kalkreuter E."/>
            <person name="Kautsar S.A."/>
            <person name="Yang D."/>
            <person name="Bader C.D."/>
            <person name="Teijaro C.N."/>
            <person name="Fluegel L."/>
            <person name="Davis C.M."/>
            <person name="Simpson J.R."/>
            <person name="Lauterbach L."/>
            <person name="Steele A.D."/>
            <person name="Gui C."/>
            <person name="Meng S."/>
            <person name="Li G."/>
            <person name="Viehrig K."/>
            <person name="Ye F."/>
            <person name="Su P."/>
            <person name="Kiefer A.F."/>
            <person name="Nichols A."/>
            <person name="Cepeda A.J."/>
            <person name="Yan W."/>
            <person name="Fan B."/>
            <person name="Jiang Y."/>
            <person name="Adhikari A."/>
            <person name="Zheng C.-J."/>
            <person name="Schuster L."/>
            <person name="Cowan T.M."/>
            <person name="Smanski M.J."/>
            <person name="Chevrette M.G."/>
            <person name="De Carvalho L.P.S."/>
            <person name="Shen B."/>
        </authorList>
    </citation>
    <scope>NUCLEOTIDE SEQUENCE [LARGE SCALE GENOMIC DNA]</scope>
    <source>
        <strain evidence="3 4">NPDC001281</strain>
    </source>
</reference>
<protein>
    <submittedName>
        <fullName evidence="3">PQQ-dependent sugar dehydrogenase</fullName>
    </submittedName>
</protein>
<dbReference type="Pfam" id="PF07995">
    <property type="entry name" value="GSDH"/>
    <property type="match status" value="1"/>
</dbReference>
<evidence type="ECO:0000259" key="2">
    <source>
        <dbReference type="Pfam" id="PF07995"/>
    </source>
</evidence>
<dbReference type="Gene3D" id="2.120.10.30">
    <property type="entry name" value="TolB, C-terminal domain"/>
    <property type="match status" value="1"/>
</dbReference>
<gene>
    <name evidence="3" type="ORF">ACFY05_19855</name>
</gene>
<organism evidence="3 4">
    <name type="scientific">Microtetraspora fusca</name>
    <dbReference type="NCBI Taxonomy" id="1997"/>
    <lineage>
        <taxon>Bacteria</taxon>
        <taxon>Bacillati</taxon>
        <taxon>Actinomycetota</taxon>
        <taxon>Actinomycetes</taxon>
        <taxon>Streptosporangiales</taxon>
        <taxon>Streptosporangiaceae</taxon>
        <taxon>Microtetraspora</taxon>
    </lineage>
</organism>
<dbReference type="PANTHER" id="PTHR19328">
    <property type="entry name" value="HEDGEHOG-INTERACTING PROTEIN"/>
    <property type="match status" value="1"/>
</dbReference>
<dbReference type="SUPFAM" id="SSF50952">
    <property type="entry name" value="Soluble quinoprotein glucose dehydrogenase"/>
    <property type="match status" value="1"/>
</dbReference>
<dbReference type="PANTHER" id="PTHR19328:SF13">
    <property type="entry name" value="HIPL1 PROTEIN"/>
    <property type="match status" value="1"/>
</dbReference>
<name>A0ABW6V724_MICFU</name>
<proteinExistence type="predicted"/>
<evidence type="ECO:0000313" key="4">
    <source>
        <dbReference type="Proteomes" id="UP001602119"/>
    </source>
</evidence>
<feature type="domain" description="Glucose/Sorbosone dehydrogenase" evidence="2">
    <location>
        <begin position="80"/>
        <end position="371"/>
    </location>
</feature>
<dbReference type="InterPro" id="IPR012938">
    <property type="entry name" value="Glc/Sorbosone_DH"/>
</dbReference>
<feature type="compositionally biased region" description="Low complexity" evidence="1">
    <location>
        <begin position="56"/>
        <end position="66"/>
    </location>
</feature>
<evidence type="ECO:0000256" key="1">
    <source>
        <dbReference type="SAM" id="MobiDB-lite"/>
    </source>
</evidence>
<dbReference type="EMBL" id="JBIAXI010000011">
    <property type="protein sequence ID" value="MFF4775113.1"/>
    <property type="molecule type" value="Genomic_DNA"/>
</dbReference>
<sequence>MGAEEVATMGRTRLSKSVVGALLVAAITTGCAPAAGTGGGTEAGASGGQATGGGTATAPPVGTAQARPPGTPRTLVEGLAVPWGVAFLPGGDALVTERGTARLLRVTPQGRSSEVGVIDGVSAQGEGGLLGVAVSPRYSSDHFIFVYFTTNDDNRIVRYRYDGGLSDATPIVTGIPKGGIHNGGRLEFGPDGYLYASTGETGQGEMAQDRNSLGGKILRMTADGKPAPGNPFGTLVWTYGHRNVQGMAWDPQGHMYATEFGQDTWDELNLIEKGHNYGWPVVEGFGGKGRLTDPLLTWRPAEASPSGLAYADGSLWAAALRGRRLWQIPLTGNGAVGRPVARFTGEYGRLRAVTRAPDGTLWVTTSNKDGRGSPRPGDDRILVIPVH</sequence>
<keyword evidence="4" id="KW-1185">Reference proteome</keyword>
<accession>A0ABW6V724</accession>
<feature type="compositionally biased region" description="Gly residues" evidence="1">
    <location>
        <begin position="37"/>
        <end position="55"/>
    </location>
</feature>
<comment type="caution">
    <text evidence="3">The sequence shown here is derived from an EMBL/GenBank/DDBJ whole genome shotgun (WGS) entry which is preliminary data.</text>
</comment>
<dbReference type="RefSeq" id="WP_387343316.1">
    <property type="nucleotide sequence ID" value="NZ_JBIAXI010000011.1"/>
</dbReference>